<sequence>MGNFDKKISEDIKVLLEKGFSADEVEKKLREKYEEALSFKSFSYFTYFFLAGLPTLLISVFFLKVFHPVGFAYFINRLILLLAAMATLKGFVGHFVAVFLKRETFENEIKKLKKEASGVKNLQEE</sequence>
<protein>
    <submittedName>
        <fullName evidence="2">Uncharacterized protein</fullName>
    </submittedName>
</protein>
<keyword evidence="1" id="KW-1133">Transmembrane helix</keyword>
<reference evidence="3" key="1">
    <citation type="submission" date="2017-06" db="EMBL/GenBank/DDBJ databases">
        <authorList>
            <person name="Varghese N."/>
            <person name="Submissions S."/>
        </authorList>
    </citation>
    <scope>NUCLEOTIDE SEQUENCE [LARGE SCALE GENOMIC DNA]</scope>
    <source>
        <strain evidence="3">DSM 15668</strain>
    </source>
</reference>
<accession>A0A238ZLY7</accession>
<feature type="transmembrane region" description="Helical" evidence="1">
    <location>
        <begin position="44"/>
        <end position="66"/>
    </location>
</feature>
<organism evidence="2 3">
    <name type="scientific">Desulfurobacterium atlanticum</name>
    <dbReference type="NCBI Taxonomy" id="240169"/>
    <lineage>
        <taxon>Bacteria</taxon>
        <taxon>Pseudomonadati</taxon>
        <taxon>Aquificota</taxon>
        <taxon>Aquificia</taxon>
        <taxon>Desulfurobacteriales</taxon>
        <taxon>Desulfurobacteriaceae</taxon>
        <taxon>Desulfurobacterium</taxon>
    </lineage>
</organism>
<dbReference type="OrthoDB" id="14805at2"/>
<dbReference type="EMBL" id="FZOB01000009">
    <property type="protein sequence ID" value="SNR83724.1"/>
    <property type="molecule type" value="Genomic_DNA"/>
</dbReference>
<evidence type="ECO:0000313" key="3">
    <source>
        <dbReference type="Proteomes" id="UP000198405"/>
    </source>
</evidence>
<keyword evidence="1" id="KW-0812">Transmembrane</keyword>
<keyword evidence="1" id="KW-0472">Membrane</keyword>
<dbReference type="RefSeq" id="WP_089323344.1">
    <property type="nucleotide sequence ID" value="NZ_FZOB01000009.1"/>
</dbReference>
<feature type="transmembrane region" description="Helical" evidence="1">
    <location>
        <begin position="78"/>
        <end position="100"/>
    </location>
</feature>
<dbReference type="Proteomes" id="UP000198405">
    <property type="component" value="Unassembled WGS sequence"/>
</dbReference>
<evidence type="ECO:0000256" key="1">
    <source>
        <dbReference type="SAM" id="Phobius"/>
    </source>
</evidence>
<proteinExistence type="predicted"/>
<evidence type="ECO:0000313" key="2">
    <source>
        <dbReference type="EMBL" id="SNR83724.1"/>
    </source>
</evidence>
<keyword evidence="3" id="KW-1185">Reference proteome</keyword>
<name>A0A238ZLY7_9BACT</name>
<gene>
    <name evidence="2" type="ORF">SAMN06265340_10942</name>
</gene>
<dbReference type="AlphaFoldDB" id="A0A238ZLY7"/>